<feature type="chain" id="PRO_5046445180" evidence="1">
    <location>
        <begin position="19"/>
        <end position="339"/>
    </location>
</feature>
<protein>
    <submittedName>
        <fullName evidence="2">Uncharacterized protein</fullName>
    </submittedName>
</protein>
<dbReference type="Proteomes" id="UP001049518">
    <property type="component" value="Chromosome"/>
</dbReference>
<organism evidence="2 3">
    <name type="scientific">Actinomadura graeca</name>
    <dbReference type="NCBI Taxonomy" id="2750812"/>
    <lineage>
        <taxon>Bacteria</taxon>
        <taxon>Bacillati</taxon>
        <taxon>Actinomycetota</taxon>
        <taxon>Actinomycetes</taxon>
        <taxon>Streptosporangiales</taxon>
        <taxon>Thermomonosporaceae</taxon>
        <taxon>Actinomadura</taxon>
    </lineage>
</organism>
<gene>
    <name evidence="2" type="ORF">AGRA3207_000178</name>
</gene>
<dbReference type="RefSeq" id="WP_231332631.1">
    <property type="nucleotide sequence ID" value="NZ_CP059572.1"/>
</dbReference>
<keyword evidence="1" id="KW-0732">Signal</keyword>
<proteinExistence type="predicted"/>
<keyword evidence="3" id="KW-1185">Reference proteome</keyword>
<feature type="signal peptide" evidence="1">
    <location>
        <begin position="1"/>
        <end position="18"/>
    </location>
</feature>
<dbReference type="EMBL" id="CP059572">
    <property type="protein sequence ID" value="QXJ19616.1"/>
    <property type="molecule type" value="Genomic_DNA"/>
</dbReference>
<reference evidence="2" key="1">
    <citation type="submission" date="2020-07" db="EMBL/GenBank/DDBJ databases">
        <authorList>
            <person name="Tarantini F.S."/>
            <person name="Hong K.W."/>
            <person name="Chan K.G."/>
        </authorList>
    </citation>
    <scope>NUCLEOTIDE SEQUENCE</scope>
    <source>
        <strain evidence="2">32-07</strain>
    </source>
</reference>
<evidence type="ECO:0000313" key="2">
    <source>
        <dbReference type="EMBL" id="QXJ19616.1"/>
    </source>
</evidence>
<evidence type="ECO:0000313" key="3">
    <source>
        <dbReference type="Proteomes" id="UP001049518"/>
    </source>
</evidence>
<sequence>MAGAVTAASLAAAQWAAATLGAVTARATARATDLHAQVDPARAVEPQWAALAPEAAALLADAQARAALVALAYLDEHAAACGAGGTPGPYLSPAAVSGRTSAGHDLAAVLARLVGVWRGRLAAGQPPGEAWHATAPRLARLVRSEVADAHREYLSGSLCLDDRVIAYQRLVTLPACARCLILAGQRYTFSAGFKRHPGCTGCTHIPIYHLPGRGEVGGTPDDHTPRALFGEMSPAQQLAAVGGKSEAVQSIHDGVDMFAVVNGQNHRRVTIRRTEARIARSLGFQDPADLIVHHAGRPKRSLAYLRARYGDDPRQLRTALARNGWLTEALHLTPPGGTI</sequence>
<evidence type="ECO:0000256" key="1">
    <source>
        <dbReference type="SAM" id="SignalP"/>
    </source>
</evidence>
<accession>A0ABX8QMM5</accession>
<name>A0ABX8QMM5_9ACTN</name>